<evidence type="ECO:0000256" key="6">
    <source>
        <dbReference type="ARBA" id="ARBA00023170"/>
    </source>
</evidence>
<dbReference type="Pfam" id="PF00001">
    <property type="entry name" value="7tm_1"/>
    <property type="match status" value="1"/>
</dbReference>
<dbReference type="AlphaFoldDB" id="A0A8W8MZS4"/>
<feature type="transmembrane region" description="Helical" evidence="7">
    <location>
        <begin position="188"/>
        <end position="209"/>
    </location>
</feature>
<dbReference type="InterPro" id="IPR000276">
    <property type="entry name" value="GPCR_Rhodpsn"/>
</dbReference>
<keyword evidence="10" id="KW-1185">Reference proteome</keyword>
<name>A0A8W8MZS4_MAGGI</name>
<proteinExistence type="predicted"/>
<keyword evidence="4 7" id="KW-1133">Transmembrane helix</keyword>
<dbReference type="PANTHER" id="PTHR24241">
    <property type="entry name" value="NEUROPEPTIDE RECEPTOR-RELATED G-PROTEIN COUPLED RECEPTOR"/>
    <property type="match status" value="1"/>
</dbReference>
<keyword evidence="5 7" id="KW-0472">Membrane</keyword>
<evidence type="ECO:0000256" key="7">
    <source>
        <dbReference type="SAM" id="Phobius"/>
    </source>
</evidence>
<comment type="subcellular location">
    <subcellularLocation>
        <location evidence="1">Cell membrane</location>
        <topology evidence="1">Multi-pass membrane protein</topology>
    </subcellularLocation>
</comment>
<dbReference type="GO" id="GO:0004930">
    <property type="term" value="F:G protein-coupled receptor activity"/>
    <property type="evidence" value="ECO:0007669"/>
    <property type="project" value="InterPro"/>
</dbReference>
<feature type="domain" description="G-protein coupled receptors family 1 profile" evidence="8">
    <location>
        <begin position="72"/>
        <end position="319"/>
    </location>
</feature>
<organism evidence="9 10">
    <name type="scientific">Magallana gigas</name>
    <name type="common">Pacific oyster</name>
    <name type="synonym">Crassostrea gigas</name>
    <dbReference type="NCBI Taxonomy" id="29159"/>
    <lineage>
        <taxon>Eukaryota</taxon>
        <taxon>Metazoa</taxon>
        <taxon>Spiralia</taxon>
        <taxon>Lophotrochozoa</taxon>
        <taxon>Mollusca</taxon>
        <taxon>Bivalvia</taxon>
        <taxon>Autobranchia</taxon>
        <taxon>Pteriomorphia</taxon>
        <taxon>Ostreida</taxon>
        <taxon>Ostreoidea</taxon>
        <taxon>Ostreidae</taxon>
        <taxon>Magallana</taxon>
    </lineage>
</organism>
<dbReference type="SUPFAM" id="SSF81321">
    <property type="entry name" value="Family A G protein-coupled receptor-like"/>
    <property type="match status" value="1"/>
</dbReference>
<evidence type="ECO:0000313" key="9">
    <source>
        <dbReference type="EnsemblMetazoa" id="G3533.1:cds"/>
    </source>
</evidence>
<dbReference type="GO" id="GO:0042277">
    <property type="term" value="F:peptide binding"/>
    <property type="evidence" value="ECO:0007669"/>
    <property type="project" value="TreeGrafter"/>
</dbReference>
<evidence type="ECO:0000256" key="2">
    <source>
        <dbReference type="ARBA" id="ARBA00022475"/>
    </source>
</evidence>
<dbReference type="Proteomes" id="UP000005408">
    <property type="component" value="Unassembled WGS sequence"/>
</dbReference>
<dbReference type="GO" id="GO:0005886">
    <property type="term" value="C:plasma membrane"/>
    <property type="evidence" value="ECO:0007669"/>
    <property type="project" value="UniProtKB-SubCell"/>
</dbReference>
<keyword evidence="2" id="KW-1003">Cell membrane</keyword>
<feature type="transmembrane region" description="Helical" evidence="7">
    <location>
        <begin position="56"/>
        <end position="78"/>
    </location>
</feature>
<evidence type="ECO:0000256" key="1">
    <source>
        <dbReference type="ARBA" id="ARBA00004651"/>
    </source>
</evidence>
<dbReference type="PROSITE" id="PS50262">
    <property type="entry name" value="G_PROTEIN_RECEP_F1_2"/>
    <property type="match status" value="1"/>
</dbReference>
<evidence type="ECO:0000259" key="8">
    <source>
        <dbReference type="PROSITE" id="PS50262"/>
    </source>
</evidence>
<evidence type="ECO:0000256" key="4">
    <source>
        <dbReference type="ARBA" id="ARBA00022989"/>
    </source>
</evidence>
<feature type="transmembrane region" description="Helical" evidence="7">
    <location>
        <begin position="306"/>
        <end position="325"/>
    </location>
</feature>
<keyword evidence="3 7" id="KW-0812">Transmembrane</keyword>
<accession>A0A8W8MZS4</accession>
<evidence type="ECO:0000256" key="3">
    <source>
        <dbReference type="ARBA" id="ARBA00022692"/>
    </source>
</evidence>
<protein>
    <recommendedName>
        <fullName evidence="8">G-protein coupled receptors family 1 profile domain-containing protein</fullName>
    </recommendedName>
</protein>
<sequence>MTYRKEQMETLIQPSRQRPAERCGEGQLITRESSTLWMMFNGSSNSTDDLHCTDELARLILCPLIAGVALLGNVLAVLSIRVRDKFRIPTYAAISCLAVSDSLAVIFRLARALTCRICVLYYDTRTCLSGKHTLYDKFGAIASIPSFISIHSSFCHLVLFSVIRYIIVVHPMFAHRYLTSGKVLRYSGLAWIVTFVISSAYVYCCVQFYLENEWFIKRFGYIDLVSVFYLFLITLPPLLVLHVAKKKSIPSTLTEQVKKMNLMTVSISVITVVSLLPTIILATLLFPEVDPITEDQVETFMTVAQLTFFLGHMMHPVLYFWIHVVQKKRQNLRHHHTTHSDVHRESAIPMCGSSQYKTSLVVR</sequence>
<reference evidence="9" key="1">
    <citation type="submission" date="2022-08" db="UniProtKB">
        <authorList>
            <consortium name="EnsemblMetazoa"/>
        </authorList>
    </citation>
    <scope>IDENTIFICATION</scope>
    <source>
        <strain evidence="9">05x7-T-G4-1.051#20</strain>
    </source>
</reference>
<evidence type="ECO:0000313" key="10">
    <source>
        <dbReference type="Proteomes" id="UP000005408"/>
    </source>
</evidence>
<keyword evidence="6" id="KW-0675">Receptor</keyword>
<evidence type="ECO:0000256" key="5">
    <source>
        <dbReference type="ARBA" id="ARBA00023136"/>
    </source>
</evidence>
<feature type="transmembrane region" description="Helical" evidence="7">
    <location>
        <begin position="262"/>
        <end position="286"/>
    </location>
</feature>
<dbReference type="InterPro" id="IPR017452">
    <property type="entry name" value="GPCR_Rhodpsn_7TM"/>
</dbReference>
<dbReference type="GO" id="GO:0032870">
    <property type="term" value="P:cellular response to hormone stimulus"/>
    <property type="evidence" value="ECO:0007669"/>
    <property type="project" value="TreeGrafter"/>
</dbReference>
<dbReference type="CDD" id="cd00637">
    <property type="entry name" value="7tm_classA_rhodopsin-like"/>
    <property type="match status" value="1"/>
</dbReference>
<feature type="transmembrane region" description="Helical" evidence="7">
    <location>
        <begin position="138"/>
        <end position="167"/>
    </location>
</feature>
<feature type="transmembrane region" description="Helical" evidence="7">
    <location>
        <begin position="221"/>
        <end position="241"/>
    </location>
</feature>
<dbReference type="Gene3D" id="1.20.1070.10">
    <property type="entry name" value="Rhodopsin 7-helix transmembrane proteins"/>
    <property type="match status" value="1"/>
</dbReference>
<dbReference type="EnsemblMetazoa" id="G3533.1">
    <property type="protein sequence ID" value="G3533.1:cds"/>
    <property type="gene ID" value="G3533"/>
</dbReference>
<dbReference type="PANTHER" id="PTHR24241:SF76">
    <property type="entry name" value="NEUROPEPTIDE SIFAMIDE RECEPTOR"/>
    <property type="match status" value="1"/>
</dbReference>